<dbReference type="Pfam" id="PF00566">
    <property type="entry name" value="RabGAP-TBC"/>
    <property type="match status" value="1"/>
</dbReference>
<keyword evidence="5" id="KW-1185">Reference proteome</keyword>
<reference evidence="4 5" key="1">
    <citation type="journal article" date="2021" name="Comput. Struct. Biotechnol. J.">
        <title>De novo genome assembly of the potent medicinal plant Rehmannia glutinosa using nanopore technology.</title>
        <authorList>
            <person name="Ma L."/>
            <person name="Dong C."/>
            <person name="Song C."/>
            <person name="Wang X."/>
            <person name="Zheng X."/>
            <person name="Niu Y."/>
            <person name="Chen S."/>
            <person name="Feng W."/>
        </authorList>
    </citation>
    <scope>NUCLEOTIDE SEQUENCE [LARGE SCALE GENOMIC DNA]</scope>
    <source>
        <strain evidence="4">DH-2019</strain>
    </source>
</reference>
<dbReference type="InterPro" id="IPR000195">
    <property type="entry name" value="Rab-GAP-TBC_dom"/>
</dbReference>
<feature type="region of interest" description="Disordered" evidence="2">
    <location>
        <begin position="454"/>
        <end position="514"/>
    </location>
</feature>
<proteinExistence type="predicted"/>
<feature type="region of interest" description="Disordered" evidence="2">
    <location>
        <begin position="61"/>
        <end position="82"/>
    </location>
</feature>
<evidence type="ECO:0000256" key="2">
    <source>
        <dbReference type="SAM" id="MobiDB-lite"/>
    </source>
</evidence>
<protein>
    <recommendedName>
        <fullName evidence="3">Rab-GAP TBC domain-containing protein</fullName>
    </recommendedName>
</protein>
<dbReference type="Proteomes" id="UP001318860">
    <property type="component" value="Unassembled WGS sequence"/>
</dbReference>
<evidence type="ECO:0000313" key="4">
    <source>
        <dbReference type="EMBL" id="KAK6152191.1"/>
    </source>
</evidence>
<gene>
    <name evidence="4" type="ORF">DH2020_014826</name>
</gene>
<feature type="region of interest" description="Disordered" evidence="2">
    <location>
        <begin position="382"/>
        <end position="418"/>
    </location>
</feature>
<accession>A0ABR0X025</accession>
<comment type="caution">
    <text evidence="4">The sequence shown here is derived from an EMBL/GenBank/DDBJ whole genome shotgun (WGS) entry which is preliminary data.</text>
</comment>
<evidence type="ECO:0000259" key="3">
    <source>
        <dbReference type="PROSITE" id="PS50086"/>
    </source>
</evidence>
<dbReference type="SMART" id="SM00164">
    <property type="entry name" value="TBC"/>
    <property type="match status" value="1"/>
</dbReference>
<evidence type="ECO:0000256" key="1">
    <source>
        <dbReference type="ARBA" id="ARBA00022468"/>
    </source>
</evidence>
<dbReference type="PANTHER" id="PTHR22957:SF337">
    <property type="entry name" value="TBC1 DOMAIN FAMILY MEMBER 5"/>
    <property type="match status" value="1"/>
</dbReference>
<evidence type="ECO:0000313" key="5">
    <source>
        <dbReference type="Proteomes" id="UP001318860"/>
    </source>
</evidence>
<dbReference type="Gene3D" id="1.10.8.270">
    <property type="entry name" value="putative rabgap domain of human tbc1 domain family member 14 like domains"/>
    <property type="match status" value="1"/>
</dbReference>
<dbReference type="PROSITE" id="PS50086">
    <property type="entry name" value="TBC_RABGAP"/>
    <property type="match status" value="1"/>
</dbReference>
<sequence>MPETASCSVGSRCFSDLRGVQWRVDLGILPSSPSATIDDLRRVTANSRRRYASLRKQLLVDPHVPKDGGNSPDPVMDNPLSQNPDSMWGRFFRNAELERMLDQDLTRLYPERGSYFQTSGCQGMLRRILLLWCLRHPEYGYRQGMHELLAPLLYVLHVDVEHLSEVRKAYEDHFVDNFDGFSYHENDLTYKFDFKKFSESVGDAGEFEENHLKASSLAELDPAIQIIVLLGDAYGAEGELGIVLSEKFMEHDAYSMFDALMSGAGGVVAMAEFFSPAPYISMILKLRSSLLATENATICLQRLLNFPNNVNLPKLISKAKSLQALALDVNKSDSMLVHSGLHDGKKTVITRGHTLSLDSASPRTPLKESYWEEKWRVLHKEEEQKQGAVLHLSRTESDPSPSKKTERTNLPEPSVGEVWCNADNKENAECNDGVEHQDSFEVNEPDVTYLLSEENTPNFGSASPVHGNSDEVNESESSSVASNSSIDENALPRDLSLKCTENDDSTGKSMAPGMKERKVLSGKFQWLWKFGRNANNEGTSKRPFASEDGENGKIHVAGFSMGDGCDSSSETSKGEIVDQNLMVSLRNLGQSMLENIQVIESVFGQDCEQLGRTKSFSKNGVVGKEQVTAMSALKELRKISSILSEM</sequence>
<feature type="compositionally biased region" description="Low complexity" evidence="2">
    <location>
        <begin position="475"/>
        <end position="489"/>
    </location>
</feature>
<name>A0ABR0X025_REHGL</name>
<feature type="compositionally biased region" description="Basic and acidic residues" evidence="2">
    <location>
        <begin position="393"/>
        <end position="409"/>
    </location>
</feature>
<dbReference type="InterPro" id="IPR035969">
    <property type="entry name" value="Rab-GAP_TBC_sf"/>
</dbReference>
<feature type="domain" description="Rab-GAP TBC" evidence="3">
    <location>
        <begin position="12"/>
        <end position="264"/>
    </location>
</feature>
<dbReference type="EMBL" id="JABTTQ020000007">
    <property type="protein sequence ID" value="KAK6152191.1"/>
    <property type="molecule type" value="Genomic_DNA"/>
</dbReference>
<keyword evidence="1" id="KW-0343">GTPase activation</keyword>
<dbReference type="PANTHER" id="PTHR22957">
    <property type="entry name" value="TBC1 DOMAIN FAMILY MEMBER GTPASE-ACTIVATING PROTEIN"/>
    <property type="match status" value="1"/>
</dbReference>
<organism evidence="4 5">
    <name type="scientific">Rehmannia glutinosa</name>
    <name type="common">Chinese foxglove</name>
    <dbReference type="NCBI Taxonomy" id="99300"/>
    <lineage>
        <taxon>Eukaryota</taxon>
        <taxon>Viridiplantae</taxon>
        <taxon>Streptophyta</taxon>
        <taxon>Embryophyta</taxon>
        <taxon>Tracheophyta</taxon>
        <taxon>Spermatophyta</taxon>
        <taxon>Magnoliopsida</taxon>
        <taxon>eudicotyledons</taxon>
        <taxon>Gunneridae</taxon>
        <taxon>Pentapetalae</taxon>
        <taxon>asterids</taxon>
        <taxon>lamiids</taxon>
        <taxon>Lamiales</taxon>
        <taxon>Orobanchaceae</taxon>
        <taxon>Rehmannieae</taxon>
        <taxon>Rehmannia</taxon>
    </lineage>
</organism>
<dbReference type="SUPFAM" id="SSF47923">
    <property type="entry name" value="Ypt/Rab-GAP domain of gyp1p"/>
    <property type="match status" value="1"/>
</dbReference>